<sequence length="101" mass="10829">MAPLRELHVLLHAPSAEALTRARRNAANLRNARPDAEVLIIANAAVSAALAIPDAADPLLRLCRNSLSAQGLDNTRELVEIEAAVVTLAELQTKGWAYIRA</sequence>
<dbReference type="InterPro" id="IPR027396">
    <property type="entry name" value="DsrEFH-like"/>
</dbReference>
<organism evidence="1 2">
    <name type="scientific">Modicisalibacter luteus</name>
    <dbReference type="NCBI Taxonomy" id="453962"/>
    <lineage>
        <taxon>Bacteria</taxon>
        <taxon>Pseudomonadati</taxon>
        <taxon>Pseudomonadota</taxon>
        <taxon>Gammaproteobacteria</taxon>
        <taxon>Oceanospirillales</taxon>
        <taxon>Halomonadaceae</taxon>
        <taxon>Modicisalibacter</taxon>
    </lineage>
</organism>
<protein>
    <recommendedName>
        <fullName evidence="3">Intracellular sulfur oxidation DsrE/DsrF family protein</fullName>
    </recommendedName>
</protein>
<dbReference type="EMBL" id="JBHRUH010000015">
    <property type="protein sequence ID" value="MFC3292462.1"/>
    <property type="molecule type" value="Genomic_DNA"/>
</dbReference>
<evidence type="ECO:0008006" key="3">
    <source>
        <dbReference type="Google" id="ProtNLM"/>
    </source>
</evidence>
<reference evidence="2" key="1">
    <citation type="journal article" date="2019" name="Int. J. Syst. Evol. Microbiol.">
        <title>The Global Catalogue of Microorganisms (GCM) 10K type strain sequencing project: providing services to taxonomists for standard genome sequencing and annotation.</title>
        <authorList>
            <consortium name="The Broad Institute Genomics Platform"/>
            <consortium name="The Broad Institute Genome Sequencing Center for Infectious Disease"/>
            <person name="Wu L."/>
            <person name="Ma J."/>
        </authorList>
    </citation>
    <scope>NUCLEOTIDE SEQUENCE [LARGE SCALE GENOMIC DNA]</scope>
    <source>
        <strain evidence="2">KCTC 12847</strain>
    </source>
</reference>
<accession>A0ABV7M2G0</accession>
<evidence type="ECO:0000313" key="1">
    <source>
        <dbReference type="EMBL" id="MFC3292462.1"/>
    </source>
</evidence>
<dbReference type="Proteomes" id="UP001595640">
    <property type="component" value="Unassembled WGS sequence"/>
</dbReference>
<dbReference type="Gene3D" id="3.40.1260.10">
    <property type="entry name" value="DsrEFH-like"/>
    <property type="match status" value="1"/>
</dbReference>
<name>A0ABV7M2G0_9GAMM</name>
<evidence type="ECO:0000313" key="2">
    <source>
        <dbReference type="Proteomes" id="UP001595640"/>
    </source>
</evidence>
<dbReference type="SUPFAM" id="SSF75169">
    <property type="entry name" value="DsrEFH-like"/>
    <property type="match status" value="1"/>
</dbReference>
<proteinExistence type="predicted"/>
<keyword evidence="2" id="KW-1185">Reference proteome</keyword>
<comment type="caution">
    <text evidence="1">The sequence shown here is derived from an EMBL/GenBank/DDBJ whole genome shotgun (WGS) entry which is preliminary data.</text>
</comment>
<gene>
    <name evidence="1" type="ORF">ACFOEI_10305</name>
</gene>
<dbReference type="RefSeq" id="WP_019018073.1">
    <property type="nucleotide sequence ID" value="NZ_BMXD01000002.1"/>
</dbReference>